<organism evidence="1 2">
    <name type="scientific">Cinchona calisaya</name>
    <dbReference type="NCBI Taxonomy" id="153742"/>
    <lineage>
        <taxon>Eukaryota</taxon>
        <taxon>Viridiplantae</taxon>
        <taxon>Streptophyta</taxon>
        <taxon>Embryophyta</taxon>
        <taxon>Tracheophyta</taxon>
        <taxon>Spermatophyta</taxon>
        <taxon>Magnoliopsida</taxon>
        <taxon>eudicotyledons</taxon>
        <taxon>Gunneridae</taxon>
        <taxon>Pentapetalae</taxon>
        <taxon>asterids</taxon>
        <taxon>lamiids</taxon>
        <taxon>Gentianales</taxon>
        <taxon>Rubiaceae</taxon>
        <taxon>Cinchonoideae</taxon>
        <taxon>Cinchoneae</taxon>
        <taxon>Cinchona</taxon>
    </lineage>
</organism>
<dbReference type="InterPro" id="IPR029062">
    <property type="entry name" value="Class_I_gatase-like"/>
</dbReference>
<dbReference type="EMBL" id="JBJUIK010000006">
    <property type="protein sequence ID" value="KAL3524684.1"/>
    <property type="molecule type" value="Genomic_DNA"/>
</dbReference>
<keyword evidence="2" id="KW-1185">Reference proteome</keyword>
<dbReference type="AlphaFoldDB" id="A0ABD2ZYZ3"/>
<proteinExistence type="predicted"/>
<evidence type="ECO:0000313" key="2">
    <source>
        <dbReference type="Proteomes" id="UP001630127"/>
    </source>
</evidence>
<gene>
    <name evidence="1" type="ORF">ACH5RR_013056</name>
</gene>
<dbReference type="PANTHER" id="PTHR10099">
    <property type="entry name" value="PHOSPHORIBOSYLFORMYLGLYCINAMIDINE SYNTHASE"/>
    <property type="match status" value="1"/>
</dbReference>
<dbReference type="Gene3D" id="3.40.50.880">
    <property type="match status" value="2"/>
</dbReference>
<dbReference type="PANTHER" id="PTHR10099:SF1">
    <property type="entry name" value="PHOSPHORIBOSYLFORMYLGLYCINAMIDINE SYNTHASE"/>
    <property type="match status" value="1"/>
</dbReference>
<dbReference type="SMART" id="SM01211">
    <property type="entry name" value="GATase_5"/>
    <property type="match status" value="1"/>
</dbReference>
<name>A0ABD2ZYZ3_9GENT</name>
<dbReference type="Proteomes" id="UP001630127">
    <property type="component" value="Unassembled WGS sequence"/>
</dbReference>
<accession>A0ABD2ZYZ3</accession>
<dbReference type="SUPFAM" id="SSF52317">
    <property type="entry name" value="Class I glutamine amidotransferase-like"/>
    <property type="match status" value="1"/>
</dbReference>
<dbReference type="Pfam" id="PF13507">
    <property type="entry name" value="GATase_5"/>
    <property type="match status" value="1"/>
</dbReference>
<protein>
    <submittedName>
        <fullName evidence="1">Uncharacterized protein</fullName>
    </submittedName>
</protein>
<evidence type="ECO:0000313" key="1">
    <source>
        <dbReference type="EMBL" id="KAL3524684.1"/>
    </source>
</evidence>
<comment type="caution">
    <text evidence="1">The sequence shown here is derived from an EMBL/GenBank/DDBJ whole genome shotgun (WGS) entry which is preliminary data.</text>
</comment>
<reference evidence="1 2" key="1">
    <citation type="submission" date="2024-11" db="EMBL/GenBank/DDBJ databases">
        <title>A near-complete genome assembly of Cinchona calisaya.</title>
        <authorList>
            <person name="Lian D.C."/>
            <person name="Zhao X.W."/>
            <person name="Wei L."/>
        </authorList>
    </citation>
    <scope>NUCLEOTIDE SEQUENCE [LARGE SCALE GENOMIC DNA]</scope>
    <source>
        <tissue evidence="1">Nenye</tissue>
    </source>
</reference>
<sequence>MATAFHAAGFEPRDITMPDLLSGTISLQTFRGLCLLEVLVMLMPGPRVGGIKGVNGDPSQPRFIHNEFGRFECRVRVEKWHAIMLKGIEGSKLALWAAHGEGKAYFPDGGVWSSVLNSKLAPVKYCDDGGIPTDVYSFNLNGSPVGVAPICSPDWRHLAMMPNLEHCFLMWQFPWYPKHWSMYKKGPSPWLQMFQNAREWCS</sequence>